<dbReference type="InParanoid" id="A0A163J2H6"/>
<dbReference type="EMBL" id="LT551227">
    <property type="protein sequence ID" value="SAL96765.1"/>
    <property type="molecule type" value="Genomic_DNA"/>
</dbReference>
<protein>
    <submittedName>
        <fullName evidence="1">Uncharacterized protein</fullName>
    </submittedName>
</protein>
<dbReference type="AlphaFoldDB" id="A0A163J2H6"/>
<organism evidence="1">
    <name type="scientific">Absidia glauca</name>
    <name type="common">Pin mould</name>
    <dbReference type="NCBI Taxonomy" id="4829"/>
    <lineage>
        <taxon>Eukaryota</taxon>
        <taxon>Fungi</taxon>
        <taxon>Fungi incertae sedis</taxon>
        <taxon>Mucoromycota</taxon>
        <taxon>Mucoromycotina</taxon>
        <taxon>Mucoromycetes</taxon>
        <taxon>Mucorales</taxon>
        <taxon>Cunninghamellaceae</taxon>
        <taxon>Absidia</taxon>
    </lineage>
</organism>
<dbReference type="InterPro" id="IPR021109">
    <property type="entry name" value="Peptidase_aspartic_dom_sf"/>
</dbReference>
<keyword evidence="2" id="KW-1185">Reference proteome</keyword>
<dbReference type="Proteomes" id="UP000078561">
    <property type="component" value="Unassembled WGS sequence"/>
</dbReference>
<proteinExistence type="predicted"/>
<dbReference type="Gene3D" id="2.40.70.10">
    <property type="entry name" value="Acid Proteases"/>
    <property type="match status" value="1"/>
</dbReference>
<name>A0A163J2H6_ABSGL</name>
<feature type="non-terminal residue" evidence="1">
    <location>
        <position position="193"/>
    </location>
</feature>
<dbReference type="SUPFAM" id="SSF50630">
    <property type="entry name" value="Acid proteases"/>
    <property type="match status" value="1"/>
</dbReference>
<evidence type="ECO:0000313" key="2">
    <source>
        <dbReference type="Proteomes" id="UP000078561"/>
    </source>
</evidence>
<sequence>MQLDAEDDYDKMSCKSAMHTNKRDQDLTDSSPLNFDNVPGDVNVPIIIENLRVIALVDGGANFSSLDQNFCISNKIQIEYHPHPVPIGLADSDATGYIYGTTKPLTVYYGSKTYKVSFDVMNLAMRRSVVIGSDLMPTLGIAYTGLAVSWTPPTKHEEESPFKDVVIPNEVPYGSSAQQKHFMAYIQPSLDAN</sequence>
<dbReference type="OrthoDB" id="2268828at2759"/>
<evidence type="ECO:0000313" key="1">
    <source>
        <dbReference type="EMBL" id="SAL96765.1"/>
    </source>
</evidence>
<reference evidence="1" key="1">
    <citation type="submission" date="2016-04" db="EMBL/GenBank/DDBJ databases">
        <authorList>
            <person name="Evans L.H."/>
            <person name="Alamgir A."/>
            <person name="Owens N."/>
            <person name="Weber N.D."/>
            <person name="Virtaneva K."/>
            <person name="Barbian K."/>
            <person name="Babar A."/>
            <person name="Rosenke K."/>
        </authorList>
    </citation>
    <scope>NUCLEOTIDE SEQUENCE [LARGE SCALE GENOMIC DNA]</scope>
    <source>
        <strain evidence="1">CBS 101.48</strain>
    </source>
</reference>
<accession>A0A163J2H6</accession>
<gene>
    <name evidence="1" type="primary">ABSGL_02186.1 scaffold 2767</name>
</gene>
<dbReference type="CDD" id="cd00303">
    <property type="entry name" value="retropepsin_like"/>
    <property type="match status" value="1"/>
</dbReference>